<feature type="compositionally biased region" description="Low complexity" evidence="1">
    <location>
        <begin position="34"/>
        <end position="52"/>
    </location>
</feature>
<gene>
    <name evidence="4" type="ORF">FIV42_23995</name>
</gene>
<dbReference type="AlphaFoldDB" id="A0A4Y6PZJ8"/>
<evidence type="ECO:0000313" key="5">
    <source>
        <dbReference type="Proteomes" id="UP000315995"/>
    </source>
</evidence>
<accession>A0A4Y6PZJ8</accession>
<dbReference type="InterPro" id="IPR000408">
    <property type="entry name" value="Reg_chr_condens"/>
</dbReference>
<reference evidence="4 5" key="1">
    <citation type="submission" date="2019-06" db="EMBL/GenBank/DDBJ databases">
        <title>Persicimonas caeni gen. nov., sp. nov., a predatory bacterium isolated from solar saltern.</title>
        <authorList>
            <person name="Wang S."/>
        </authorList>
    </citation>
    <scope>NUCLEOTIDE SEQUENCE [LARGE SCALE GENOMIC DNA]</scope>
    <source>
        <strain evidence="4 5">YN101</strain>
    </source>
</reference>
<dbReference type="PANTHER" id="PTHR45982:SF1">
    <property type="entry name" value="REGULATOR OF CHROMOSOME CONDENSATION"/>
    <property type="match status" value="1"/>
</dbReference>
<keyword evidence="5" id="KW-1185">Reference proteome</keyword>
<dbReference type="Gene3D" id="2.60.40.1080">
    <property type="match status" value="3"/>
</dbReference>
<dbReference type="OrthoDB" id="9758365at2"/>
<feature type="region of interest" description="Disordered" evidence="1">
    <location>
        <begin position="30"/>
        <end position="64"/>
    </location>
</feature>
<dbReference type="RefSeq" id="WP_141200147.1">
    <property type="nucleotide sequence ID" value="NZ_CP041186.1"/>
</dbReference>
<dbReference type="EMBL" id="CP041186">
    <property type="protein sequence ID" value="QDG53693.1"/>
    <property type="molecule type" value="Genomic_DNA"/>
</dbReference>
<dbReference type="SUPFAM" id="SSF50985">
    <property type="entry name" value="RCC1/BLIP-II"/>
    <property type="match status" value="1"/>
</dbReference>
<evidence type="ECO:0000313" key="4">
    <source>
        <dbReference type="EMBL" id="QDG53693.1"/>
    </source>
</evidence>
<proteinExistence type="predicted"/>
<dbReference type="InterPro" id="IPR051553">
    <property type="entry name" value="Ran_GTPase-activating"/>
</dbReference>
<organism evidence="4 5">
    <name type="scientific">Persicimonas caeni</name>
    <dbReference type="NCBI Taxonomy" id="2292766"/>
    <lineage>
        <taxon>Bacteria</taxon>
        <taxon>Deltaproteobacteria</taxon>
        <taxon>Bradymonadales</taxon>
        <taxon>Bradymonadaceae</taxon>
        <taxon>Persicimonas</taxon>
    </lineage>
</organism>
<feature type="domain" description="BIG2" evidence="3">
    <location>
        <begin position="143"/>
        <end position="224"/>
    </location>
</feature>
<protein>
    <recommendedName>
        <fullName evidence="3">BIG2 domain-containing protein</fullName>
    </recommendedName>
</protein>
<accession>A0A5B8YB61</accession>
<feature type="chain" id="PRO_5030106754" description="BIG2 domain-containing protein" evidence="2">
    <location>
        <begin position="23"/>
        <end position="650"/>
    </location>
</feature>
<dbReference type="InterPro" id="IPR008964">
    <property type="entry name" value="Invasin/intimin_cell_adhesion"/>
</dbReference>
<name>A0A4Y6PZJ8_PERCE</name>
<keyword evidence="2" id="KW-0732">Signal</keyword>
<dbReference type="PANTHER" id="PTHR45982">
    <property type="entry name" value="REGULATOR OF CHROMOSOME CONDENSATION"/>
    <property type="match status" value="1"/>
</dbReference>
<evidence type="ECO:0000256" key="1">
    <source>
        <dbReference type="SAM" id="MobiDB-lite"/>
    </source>
</evidence>
<dbReference type="PROSITE" id="PS50012">
    <property type="entry name" value="RCC1_3"/>
    <property type="match status" value="5"/>
</dbReference>
<feature type="domain" description="BIG2" evidence="3">
    <location>
        <begin position="231"/>
        <end position="311"/>
    </location>
</feature>
<dbReference type="InterPro" id="IPR003343">
    <property type="entry name" value="Big_2"/>
</dbReference>
<dbReference type="SMART" id="SM00635">
    <property type="entry name" value="BID_2"/>
    <property type="match status" value="3"/>
</dbReference>
<feature type="domain" description="BIG2" evidence="3">
    <location>
        <begin position="58"/>
        <end position="138"/>
    </location>
</feature>
<sequence length="650" mass="65894">MKYRTLALLALAVSLAPITACSVLDPGDEIETPDAALTPDTSSDTADASTDTAEPEPTLVGLEISPADPVIEVNTALTLEVTALGSDGSELPTNDVVWSSSNEDVATVNEYAKIYGRGLGTATITATLEDVSASVSVRVKGKPVETVEVIPDDRTLQIGEQVELTVFLEDVNRSAIEDERDIEFVSSAPEVAVVSPAGVVTGVSAGNATITVTCEGKSDTAAIIVEATPTNVERVEVTPASDQLVRGDTVQLQAQVFDNNGQVMSDPDLTWTSSAPDVATVDANGRVEAVGEGSATIIASSGGKSDTAYIDVDFSVSALGLGAGHGCGLVQGIAFCWGQNDHGQVGQGTTGATAALGRASTGSPLDVISLGDAHSCATDGSQAWCWGKNDAGQLGDGTTTARAVPTQVTNASDLQGVSAGAQHTCGVTNSGQVWCWGKNDAGQLGDGTTTASTSPVRAPGSSFAKVFAGAQHTCALDTAGHAYCWGKNDRGQLGVNDTNDRNNPTQVLGGYEFVTLALGDAHTCGIGTDGSTACWGANDAGQLGDGTTTERHTPILISAPVSFSRLAAGHAHTCALGPGGDVYCWGQNGAGQLGLGSTTSRPQATKISSSADFTDVTAGGAGTCALDTSGKPWCWGAPSGVRVPTKVVGF</sequence>
<dbReference type="SUPFAM" id="SSF49373">
    <property type="entry name" value="Invasin/intimin cell-adhesion fragments"/>
    <property type="match status" value="3"/>
</dbReference>
<dbReference type="GO" id="GO:0005085">
    <property type="term" value="F:guanyl-nucleotide exchange factor activity"/>
    <property type="evidence" value="ECO:0007669"/>
    <property type="project" value="TreeGrafter"/>
</dbReference>
<dbReference type="Proteomes" id="UP000315995">
    <property type="component" value="Chromosome"/>
</dbReference>
<dbReference type="InterPro" id="IPR009091">
    <property type="entry name" value="RCC1/BLIP-II"/>
</dbReference>
<evidence type="ECO:0000259" key="3">
    <source>
        <dbReference type="SMART" id="SM00635"/>
    </source>
</evidence>
<dbReference type="Pfam" id="PF00415">
    <property type="entry name" value="RCC1"/>
    <property type="match status" value="5"/>
</dbReference>
<dbReference type="Pfam" id="PF02368">
    <property type="entry name" value="Big_2"/>
    <property type="match status" value="3"/>
</dbReference>
<dbReference type="PRINTS" id="PR00633">
    <property type="entry name" value="RCCNDNSATION"/>
</dbReference>
<evidence type="ECO:0000256" key="2">
    <source>
        <dbReference type="SAM" id="SignalP"/>
    </source>
</evidence>
<dbReference type="Gene3D" id="2.130.10.30">
    <property type="entry name" value="Regulator of chromosome condensation 1/beta-lactamase-inhibitor protein II"/>
    <property type="match status" value="2"/>
</dbReference>
<dbReference type="GO" id="GO:0005737">
    <property type="term" value="C:cytoplasm"/>
    <property type="evidence" value="ECO:0007669"/>
    <property type="project" value="TreeGrafter"/>
</dbReference>
<feature type="signal peptide" evidence="2">
    <location>
        <begin position="1"/>
        <end position="22"/>
    </location>
</feature>